<gene>
    <name evidence="2" type="ORF">NBRC116591_04470</name>
</gene>
<evidence type="ECO:0000259" key="1">
    <source>
        <dbReference type="Pfam" id="PF26231"/>
    </source>
</evidence>
<dbReference type="InterPro" id="IPR058799">
    <property type="entry name" value="CgnE_B"/>
</dbReference>
<feature type="domain" description="Crocagin biosynthetic protein CgnE/B" evidence="1">
    <location>
        <begin position="186"/>
        <end position="328"/>
    </location>
</feature>
<comment type="caution">
    <text evidence="2">The sequence shown here is derived from an EMBL/GenBank/DDBJ whole genome shotgun (WGS) entry which is preliminary data.</text>
</comment>
<evidence type="ECO:0000313" key="3">
    <source>
        <dbReference type="Proteomes" id="UP001465153"/>
    </source>
</evidence>
<protein>
    <recommendedName>
        <fullName evidence="1">Crocagin biosynthetic protein CgnE/B domain-containing protein</fullName>
    </recommendedName>
</protein>
<dbReference type="EMBL" id="BAABWN010000001">
    <property type="protein sequence ID" value="GAA6166637.1"/>
    <property type="molecule type" value="Genomic_DNA"/>
</dbReference>
<sequence>MIKVNASKIVNFGESNSDTIFCVITNSHLKNEFSVDVGEKYKSSCVFAIDSSDQFFDLMKQDVPENSHILVVLPNVYFKSPPAAVLGKKRKLGVLACSSTPSNVDSIQHFIQVAENTDPVSQDAFADRLFSLGEKTESLFFYDKNTKTKAVFKHLHDHFSWHEQIGILDWGQQQLFPSGEISVLPVNVFDQNIESALDVTGELTFKGTAILHSGTPSFTHLDQQRLYEDLATLNDDSVIVSLKHGHITSLKASSNKSLPAVRALEALMYVDSRYSVLLEIGLGVNTNHKLVSGNSAMNEVYGGRKGVVHLGLGLTPYTQYHIDILCPDTILYTKEEQWILGDTEDSSVLRDEEALA</sequence>
<dbReference type="Proteomes" id="UP001465153">
    <property type="component" value="Unassembled WGS sequence"/>
</dbReference>
<dbReference type="Pfam" id="PF26231">
    <property type="entry name" value="CgnE_B"/>
    <property type="match status" value="1"/>
</dbReference>
<keyword evidence="3" id="KW-1185">Reference proteome</keyword>
<dbReference type="RefSeq" id="WP_353301520.1">
    <property type="nucleotide sequence ID" value="NZ_BAABWN010000001.1"/>
</dbReference>
<reference evidence="2 3" key="1">
    <citation type="submission" date="2024-04" db="EMBL/GenBank/DDBJ databases">
        <title>Draft genome sequence of Sessilibacter corallicola NBRC 116591.</title>
        <authorList>
            <person name="Miyakawa T."/>
            <person name="Kusuya Y."/>
            <person name="Miura T."/>
        </authorList>
    </citation>
    <scope>NUCLEOTIDE SEQUENCE [LARGE SCALE GENOMIC DNA]</scope>
    <source>
        <strain evidence="2 3">KU-00831-HH</strain>
    </source>
</reference>
<accession>A0ABQ0A4R4</accession>
<proteinExistence type="predicted"/>
<evidence type="ECO:0000313" key="2">
    <source>
        <dbReference type="EMBL" id="GAA6166637.1"/>
    </source>
</evidence>
<name>A0ABQ0A4R4_9GAMM</name>
<organism evidence="2 3">
    <name type="scientific">Sessilibacter corallicola</name>
    <dbReference type="NCBI Taxonomy" id="2904075"/>
    <lineage>
        <taxon>Bacteria</taxon>
        <taxon>Pseudomonadati</taxon>
        <taxon>Pseudomonadota</taxon>
        <taxon>Gammaproteobacteria</taxon>
        <taxon>Cellvibrionales</taxon>
        <taxon>Cellvibrionaceae</taxon>
        <taxon>Sessilibacter</taxon>
    </lineage>
</organism>